<evidence type="ECO:0000313" key="3">
    <source>
        <dbReference type="Proteomes" id="UP000255108"/>
    </source>
</evidence>
<reference evidence="1 3" key="1">
    <citation type="submission" date="2018-06" db="EMBL/GenBank/DDBJ databases">
        <authorList>
            <consortium name="Pathogen Informatics"/>
            <person name="Doyle S."/>
        </authorList>
    </citation>
    <scope>NUCLEOTIDE SEQUENCE [LARGE SCALE GENOMIC DNA]</scope>
    <source>
        <strain evidence="1 3">NCTC11159</strain>
    </source>
</reference>
<evidence type="ECO:0000313" key="4">
    <source>
        <dbReference type="Proteomes" id="UP000295794"/>
    </source>
</evidence>
<organism evidence="1 3">
    <name type="scientific">Iodobacter fluviatilis</name>
    <dbReference type="NCBI Taxonomy" id="537"/>
    <lineage>
        <taxon>Bacteria</taxon>
        <taxon>Pseudomonadati</taxon>
        <taxon>Pseudomonadota</taxon>
        <taxon>Betaproteobacteria</taxon>
        <taxon>Neisseriales</taxon>
        <taxon>Chitinibacteraceae</taxon>
        <taxon>Iodobacter</taxon>
    </lineage>
</organism>
<proteinExistence type="predicted"/>
<dbReference type="Proteomes" id="UP000255108">
    <property type="component" value="Unassembled WGS sequence"/>
</dbReference>
<name>A0A377Q529_9NEIS</name>
<keyword evidence="4" id="KW-1185">Reference proteome</keyword>
<gene>
    <name evidence="2" type="ORF">EV682_11411</name>
    <name evidence="1" type="ORF">NCTC11159_00926</name>
</gene>
<sequence>MGTDATEESDALTEWNSQRQVGSGSVSLASFNYKAANTSHTADHSAVD</sequence>
<evidence type="ECO:0000313" key="2">
    <source>
        <dbReference type="EMBL" id="TCU82639.1"/>
    </source>
</evidence>
<dbReference type="AlphaFoldDB" id="A0A377Q529"/>
<dbReference type="EMBL" id="UGHR01000001">
    <property type="protein sequence ID" value="STQ89875.1"/>
    <property type="molecule type" value="Genomic_DNA"/>
</dbReference>
<protein>
    <submittedName>
        <fullName evidence="1">Uncharacterized protein conserved in bacteria</fullName>
    </submittedName>
</protein>
<reference evidence="2 4" key="2">
    <citation type="submission" date="2019-03" db="EMBL/GenBank/DDBJ databases">
        <title>Genomic Encyclopedia of Type Strains, Phase IV (KMG-IV): sequencing the most valuable type-strain genomes for metagenomic binning, comparative biology and taxonomic classification.</title>
        <authorList>
            <person name="Goeker M."/>
        </authorList>
    </citation>
    <scope>NUCLEOTIDE SEQUENCE [LARGE SCALE GENOMIC DNA]</scope>
    <source>
        <strain evidence="2 4">DSM 3764</strain>
    </source>
</reference>
<dbReference type="EMBL" id="SMBT01000014">
    <property type="protein sequence ID" value="TCU82639.1"/>
    <property type="molecule type" value="Genomic_DNA"/>
</dbReference>
<accession>A0A377Q529</accession>
<dbReference type="RefSeq" id="WP_308418348.1">
    <property type="nucleotide sequence ID" value="NZ_CAWOLO010000014.1"/>
</dbReference>
<evidence type="ECO:0000313" key="1">
    <source>
        <dbReference type="EMBL" id="STQ89875.1"/>
    </source>
</evidence>
<dbReference type="Proteomes" id="UP000295794">
    <property type="component" value="Unassembled WGS sequence"/>
</dbReference>